<name>A0A5B8NJE0_9CHRO</name>
<keyword evidence="1" id="KW-0812">Transmembrane</keyword>
<sequence>MKRNNDLANFFINTKVLILLIGLTALSYILTSLPSGVTPDPNRTCITGGWKFLLVMTHLLPFVIIPITMQVFYKTLNLLSHSLQRIFKCQLGLALIMVAIASEIGSHVTQCWYYENEFTGLNFLFYLFLIIAFALWADSLVREVTRNAQLLNVLFALSLLTASILYPLGEQANNPSYKIPLYLTLALIFAVITYRGYQLIFSWKILLVPFFSVGVNLMFIALLATLGGDPYTNPQVAYNAIFHSLHDLAGTQMGVLIFTFLMYEKGRAILSSKEN</sequence>
<feature type="transmembrane region" description="Helical" evidence="1">
    <location>
        <begin position="50"/>
        <end position="73"/>
    </location>
</feature>
<evidence type="ECO:0000256" key="1">
    <source>
        <dbReference type="SAM" id="Phobius"/>
    </source>
</evidence>
<dbReference type="EMBL" id="CP042326">
    <property type="protein sequence ID" value="QDZ38475.1"/>
    <property type="molecule type" value="Genomic_DNA"/>
</dbReference>
<proteinExistence type="predicted"/>
<gene>
    <name evidence="2" type="ORF">FRE64_00050</name>
</gene>
<feature type="transmembrane region" description="Helical" evidence="1">
    <location>
        <begin position="240"/>
        <end position="263"/>
    </location>
</feature>
<evidence type="ECO:0000313" key="2">
    <source>
        <dbReference type="EMBL" id="QDZ38475.1"/>
    </source>
</evidence>
<dbReference type="KEGG" id="enn:FRE64_00050"/>
<feature type="transmembrane region" description="Helical" evidence="1">
    <location>
        <begin position="149"/>
        <end position="167"/>
    </location>
</feature>
<protein>
    <submittedName>
        <fullName evidence="2">Uncharacterized protein</fullName>
    </submittedName>
</protein>
<feature type="transmembrane region" description="Helical" evidence="1">
    <location>
        <begin position="206"/>
        <end position="228"/>
    </location>
</feature>
<feature type="transmembrane region" description="Helical" evidence="1">
    <location>
        <begin position="85"/>
        <end position="106"/>
    </location>
</feature>
<dbReference type="RefSeq" id="WP_146294086.1">
    <property type="nucleotide sequence ID" value="NZ_CP042326.1"/>
</dbReference>
<feature type="transmembrane region" description="Helical" evidence="1">
    <location>
        <begin position="7"/>
        <end position="30"/>
    </location>
</feature>
<dbReference type="AlphaFoldDB" id="A0A5B8NJE0"/>
<keyword evidence="3" id="KW-1185">Reference proteome</keyword>
<reference evidence="2" key="1">
    <citation type="submission" date="2019-08" db="EMBL/GenBank/DDBJ databases">
        <title>Carotenoids and Carotenoid Binding Proteins in the Halophilic Cyanobacterium Euhalothece sp. ZM00.</title>
        <authorList>
            <person name="Cho S.M."/>
            <person name="Song J.Y."/>
            <person name="Park Y.-I."/>
        </authorList>
    </citation>
    <scope>NUCLEOTIDE SEQUENCE [LARGE SCALE GENOMIC DNA]</scope>
    <source>
        <strain evidence="2">Z-M001</strain>
    </source>
</reference>
<feature type="transmembrane region" description="Helical" evidence="1">
    <location>
        <begin position="118"/>
        <end position="137"/>
    </location>
</feature>
<evidence type="ECO:0000313" key="3">
    <source>
        <dbReference type="Proteomes" id="UP000318453"/>
    </source>
</evidence>
<organism evidence="2 3">
    <name type="scientific">Euhalothece natronophila Z-M001</name>
    <dbReference type="NCBI Taxonomy" id="522448"/>
    <lineage>
        <taxon>Bacteria</taxon>
        <taxon>Bacillati</taxon>
        <taxon>Cyanobacteriota</taxon>
        <taxon>Cyanophyceae</taxon>
        <taxon>Oscillatoriophycideae</taxon>
        <taxon>Chroococcales</taxon>
        <taxon>Halothecacae</taxon>
        <taxon>Halothece cluster</taxon>
        <taxon>Euhalothece</taxon>
    </lineage>
</organism>
<keyword evidence="1" id="KW-0472">Membrane</keyword>
<accession>A0A5B8NJE0</accession>
<keyword evidence="1" id="KW-1133">Transmembrane helix</keyword>
<dbReference type="OrthoDB" id="517254at2"/>
<feature type="transmembrane region" description="Helical" evidence="1">
    <location>
        <begin position="179"/>
        <end position="197"/>
    </location>
</feature>
<dbReference type="Proteomes" id="UP000318453">
    <property type="component" value="Chromosome"/>
</dbReference>